<dbReference type="PANTHER" id="PTHR43150">
    <property type="entry name" value="HYPERKINETIC, ISOFORM M"/>
    <property type="match status" value="1"/>
</dbReference>
<dbReference type="RefSeq" id="WP_033523344.1">
    <property type="nucleotide sequence ID" value="NZ_CADAXU010000007.1"/>
</dbReference>
<keyword evidence="3 5" id="KW-0560">Oxidoreductase</keyword>
<dbReference type="STRING" id="78345.BMERY_1755"/>
<dbReference type="EC" id="1.1.1.317" evidence="5"/>
<comment type="caution">
    <text evidence="5">The sequence shown here is derived from an EMBL/GenBank/DDBJ whole genome shotgun (WGS) entry which is preliminary data.</text>
</comment>
<evidence type="ECO:0000313" key="5">
    <source>
        <dbReference type="EMBL" id="KFI69665.1"/>
    </source>
</evidence>
<protein>
    <submittedName>
        <fullName evidence="5">Putative oxidoreductase</fullName>
        <ecNumber evidence="5">1.1.1.317</ecNumber>
    </submittedName>
</protein>
<dbReference type="AlphaFoldDB" id="A0A087BF65"/>
<name>A0A087BF65_9BIFI</name>
<dbReference type="InterPro" id="IPR036812">
    <property type="entry name" value="NAD(P)_OxRdtase_dom_sf"/>
</dbReference>
<evidence type="ECO:0000256" key="2">
    <source>
        <dbReference type="ARBA" id="ARBA00022857"/>
    </source>
</evidence>
<comment type="similarity">
    <text evidence="1">Belongs to the shaker potassium channel beta subunit family.</text>
</comment>
<dbReference type="InterPro" id="IPR005399">
    <property type="entry name" value="K_chnl_volt-dep_bsu_KCNAB-rel"/>
</dbReference>
<evidence type="ECO:0000256" key="1">
    <source>
        <dbReference type="ARBA" id="ARBA00006515"/>
    </source>
</evidence>
<dbReference type="PANTHER" id="PTHR43150:SF4">
    <property type="entry name" value="L-GLYCERALDEHYDE 3-PHOSPHATE REDUCTASE"/>
    <property type="match status" value="1"/>
</dbReference>
<dbReference type="EMBL" id="JGZC01000008">
    <property type="protein sequence ID" value="KFI69665.1"/>
    <property type="molecule type" value="Genomic_DNA"/>
</dbReference>
<keyword evidence="2" id="KW-0521">NADP</keyword>
<dbReference type="Gene3D" id="3.20.20.100">
    <property type="entry name" value="NADP-dependent oxidoreductase domain"/>
    <property type="match status" value="1"/>
</dbReference>
<feature type="domain" description="NADP-dependent oxidoreductase" evidence="4">
    <location>
        <begin position="33"/>
        <end position="334"/>
    </location>
</feature>
<dbReference type="Proteomes" id="UP000029060">
    <property type="component" value="Unassembled WGS sequence"/>
</dbReference>
<gene>
    <name evidence="5" type="ORF">BMERY_1755</name>
</gene>
<evidence type="ECO:0000259" key="4">
    <source>
        <dbReference type="Pfam" id="PF00248"/>
    </source>
</evidence>
<dbReference type="Pfam" id="PF00248">
    <property type="entry name" value="Aldo_ket_red"/>
    <property type="match status" value="1"/>
</dbReference>
<dbReference type="GO" id="GO:0016491">
    <property type="term" value="F:oxidoreductase activity"/>
    <property type="evidence" value="ECO:0007669"/>
    <property type="project" value="UniProtKB-KW"/>
</dbReference>
<dbReference type="InterPro" id="IPR023210">
    <property type="entry name" value="NADP_OxRdtase_dom"/>
</dbReference>
<organism evidence="5 6">
    <name type="scientific">Bifidobacterium merycicum</name>
    <dbReference type="NCBI Taxonomy" id="78345"/>
    <lineage>
        <taxon>Bacteria</taxon>
        <taxon>Bacillati</taxon>
        <taxon>Actinomycetota</taxon>
        <taxon>Actinomycetes</taxon>
        <taxon>Bifidobacteriales</taxon>
        <taxon>Bifidobacteriaceae</taxon>
        <taxon>Bifidobacterium</taxon>
    </lineage>
</organism>
<dbReference type="CDD" id="cd19089">
    <property type="entry name" value="AKR_AKR14A1_2"/>
    <property type="match status" value="1"/>
</dbReference>
<evidence type="ECO:0000256" key="3">
    <source>
        <dbReference type="ARBA" id="ARBA00023002"/>
    </source>
</evidence>
<keyword evidence="6" id="KW-1185">Reference proteome</keyword>
<dbReference type="SUPFAM" id="SSF51430">
    <property type="entry name" value="NAD(P)-linked oxidoreductase"/>
    <property type="match status" value="1"/>
</dbReference>
<dbReference type="OrthoDB" id="9768793at2"/>
<proteinExistence type="inferred from homology"/>
<reference evidence="5 6" key="1">
    <citation type="submission" date="2014-03" db="EMBL/GenBank/DDBJ databases">
        <title>Genomics of Bifidobacteria.</title>
        <authorList>
            <person name="Ventura M."/>
            <person name="Milani C."/>
            <person name="Lugli G.A."/>
        </authorList>
    </citation>
    <scope>NUCLEOTIDE SEQUENCE [LARGE SCALE GENOMIC DNA]</scope>
    <source>
        <strain evidence="5 6">LMG 11341</strain>
    </source>
</reference>
<accession>A0A087BF65</accession>
<sequence>MLEPTTVYTPSPNRYDSMEYRRCGESGLKLPALSLGFWHNFGDLTPYEHMKRLVFTAFDNGITHFDLANNYGPEPGSAEKNCGRLLREYFGHHRDELIVSTKAGYEMWTGPYGDFGSRKYLLASLDQSLTRLGLDYVDIFYHHRMDPNTPLEETMGALATAVTSGKALYVGLSNYDGPTLEKATAILDDLHVPFVINQNRYNIFDRTVERNGLKETAKRLGKGLITFSPLAQGLLTNRYLDGIPADSRIALDPRFLQGSALTPERLQQIRELNDIAAERGQTLAEMALAWLLHDDTVTSVLVGASKPQQILDNIGAMRNTEFSDEELARIDEISRR</sequence>
<dbReference type="eggNOG" id="COG0667">
    <property type="taxonomic scope" value="Bacteria"/>
</dbReference>
<dbReference type="GO" id="GO:0051596">
    <property type="term" value="P:methylglyoxal catabolic process"/>
    <property type="evidence" value="ECO:0007669"/>
    <property type="project" value="TreeGrafter"/>
</dbReference>
<evidence type="ECO:0000313" key="6">
    <source>
        <dbReference type="Proteomes" id="UP000029060"/>
    </source>
</evidence>